<dbReference type="PROSITE" id="PS00136">
    <property type="entry name" value="SUBTILASE_ASP"/>
    <property type="match status" value="1"/>
</dbReference>
<keyword evidence="10" id="KW-1185">Reference proteome</keyword>
<evidence type="ECO:0000256" key="7">
    <source>
        <dbReference type="SAM" id="MobiDB-lite"/>
    </source>
</evidence>
<dbReference type="InterPro" id="IPR022398">
    <property type="entry name" value="Peptidase_S8_His-AS"/>
</dbReference>
<keyword evidence="4 5" id="KW-0720">Serine protease</keyword>
<protein>
    <submittedName>
        <fullName evidence="9">Extracellular basic protease</fullName>
        <ecNumber evidence="9">3.4.21.-</ecNumber>
    </submittedName>
</protein>
<gene>
    <name evidence="9" type="primary">bprV</name>
    <name evidence="9" type="ORF">NCTC11535_02220</name>
</gene>
<dbReference type="RefSeq" id="WP_229116962.1">
    <property type="nucleotide sequence ID" value="NZ_UAPQ01000012.1"/>
</dbReference>
<comment type="similarity">
    <text evidence="1 5 6">Belongs to the peptidase S8 family.</text>
</comment>
<dbReference type="CDD" id="cd07496">
    <property type="entry name" value="Peptidases_S8_13"/>
    <property type="match status" value="1"/>
</dbReference>
<evidence type="ECO:0000256" key="6">
    <source>
        <dbReference type="RuleBase" id="RU003355"/>
    </source>
</evidence>
<evidence type="ECO:0000256" key="3">
    <source>
        <dbReference type="ARBA" id="ARBA00022801"/>
    </source>
</evidence>
<dbReference type="PANTHER" id="PTHR43806:SF11">
    <property type="entry name" value="CEREVISIN-RELATED"/>
    <property type="match status" value="1"/>
</dbReference>
<dbReference type="Gene3D" id="3.40.50.200">
    <property type="entry name" value="Peptidase S8/S53 domain"/>
    <property type="match status" value="1"/>
</dbReference>
<evidence type="ECO:0000256" key="4">
    <source>
        <dbReference type="ARBA" id="ARBA00022825"/>
    </source>
</evidence>
<evidence type="ECO:0000259" key="8">
    <source>
        <dbReference type="Pfam" id="PF00082"/>
    </source>
</evidence>
<feature type="compositionally biased region" description="Pro residues" evidence="7">
    <location>
        <begin position="314"/>
        <end position="338"/>
    </location>
</feature>
<sequence>MTVAVIDSGILAHPDLEGQVLPSYDFISDPQVSGDNDGRDANPADEGDYYADNQCQQGMRGHASSWHGTHVAGTIAAATNNRTGISGVAPDSKILPVRALGRCGGRSSDIVDAITWSAGGQVYGVPDNPNPAKVINLSLGGARACPAYYQRTIDAAVARGAIVVAAAGNNAEDAKNAAPASCNNVITVGATTNTGQRAIYSNFGSTVEVSAPGGFMDKNTPDGGILSLGDTSETTPQGYTYMYMIGTSQAAPHVSGTVALMTAIDPNLDTTRATQLLQSTSTPMTCDQDSCGTGVINAASAVAELAKQKGVNPAPSPAPAPPVETAPPADPAPSPAPEPTKRSVKERLDDLIRKIKAKKGK</sequence>
<proteinExistence type="inferred from homology"/>
<dbReference type="InterPro" id="IPR015500">
    <property type="entry name" value="Peptidase_S8_subtilisin-rel"/>
</dbReference>
<dbReference type="Proteomes" id="UP000250006">
    <property type="component" value="Unassembled WGS sequence"/>
</dbReference>
<feature type="region of interest" description="Disordered" evidence="7">
    <location>
        <begin position="27"/>
        <end position="50"/>
    </location>
</feature>
<organism evidence="9 10">
    <name type="scientific">Actinomyces bovis</name>
    <dbReference type="NCBI Taxonomy" id="1658"/>
    <lineage>
        <taxon>Bacteria</taxon>
        <taxon>Bacillati</taxon>
        <taxon>Actinomycetota</taxon>
        <taxon>Actinomycetes</taxon>
        <taxon>Actinomycetales</taxon>
        <taxon>Actinomycetaceae</taxon>
        <taxon>Actinomyces</taxon>
    </lineage>
</organism>
<dbReference type="InterPro" id="IPR000209">
    <property type="entry name" value="Peptidase_S8/S53_dom"/>
</dbReference>
<dbReference type="InterPro" id="IPR034176">
    <property type="entry name" value="Peptidases_S8_13"/>
</dbReference>
<dbReference type="SUPFAM" id="SSF52743">
    <property type="entry name" value="Subtilisin-like"/>
    <property type="match status" value="1"/>
</dbReference>
<dbReference type="Pfam" id="PF00082">
    <property type="entry name" value="Peptidase_S8"/>
    <property type="match status" value="1"/>
</dbReference>
<dbReference type="InterPro" id="IPR023828">
    <property type="entry name" value="Peptidase_S8_Ser-AS"/>
</dbReference>
<dbReference type="EC" id="3.4.21.-" evidence="9"/>
<dbReference type="InterPro" id="IPR023827">
    <property type="entry name" value="Peptidase_S8_Asp-AS"/>
</dbReference>
<dbReference type="InterPro" id="IPR050131">
    <property type="entry name" value="Peptidase_S8_subtilisin-like"/>
</dbReference>
<comment type="caution">
    <text evidence="9">The sequence shown here is derived from an EMBL/GenBank/DDBJ whole genome shotgun (WGS) entry which is preliminary data.</text>
</comment>
<dbReference type="GO" id="GO:0008233">
    <property type="term" value="F:peptidase activity"/>
    <property type="evidence" value="ECO:0007669"/>
    <property type="project" value="UniProtKB-KW"/>
</dbReference>
<accession>A0ABY1VRQ2</accession>
<keyword evidence="2 5" id="KW-0645">Protease</keyword>
<evidence type="ECO:0000256" key="5">
    <source>
        <dbReference type="PROSITE-ProRule" id="PRU01240"/>
    </source>
</evidence>
<dbReference type="PROSITE" id="PS00137">
    <property type="entry name" value="SUBTILASE_HIS"/>
    <property type="match status" value="1"/>
</dbReference>
<reference evidence="9 10" key="1">
    <citation type="submission" date="2018-06" db="EMBL/GenBank/DDBJ databases">
        <authorList>
            <consortium name="Pathogen Informatics"/>
            <person name="Doyle S."/>
        </authorList>
    </citation>
    <scope>NUCLEOTIDE SEQUENCE [LARGE SCALE GENOMIC DNA]</scope>
    <source>
        <strain evidence="9 10">NCTC11535</strain>
    </source>
</reference>
<feature type="active site" description="Charge relay system" evidence="5">
    <location>
        <position position="67"/>
    </location>
</feature>
<name>A0ABY1VRQ2_9ACTO</name>
<evidence type="ECO:0000313" key="10">
    <source>
        <dbReference type="Proteomes" id="UP000250006"/>
    </source>
</evidence>
<dbReference type="InterPro" id="IPR036852">
    <property type="entry name" value="Peptidase_S8/S53_dom_sf"/>
</dbReference>
<dbReference type="PROSITE" id="PS00138">
    <property type="entry name" value="SUBTILASE_SER"/>
    <property type="match status" value="1"/>
</dbReference>
<evidence type="ECO:0000256" key="2">
    <source>
        <dbReference type="ARBA" id="ARBA00022670"/>
    </source>
</evidence>
<feature type="active site" description="Charge relay system" evidence="5">
    <location>
        <position position="248"/>
    </location>
</feature>
<dbReference type="PROSITE" id="PS51892">
    <property type="entry name" value="SUBTILASE"/>
    <property type="match status" value="1"/>
</dbReference>
<dbReference type="GO" id="GO:0006508">
    <property type="term" value="P:proteolysis"/>
    <property type="evidence" value="ECO:0007669"/>
    <property type="project" value="UniProtKB-KW"/>
</dbReference>
<evidence type="ECO:0000313" key="9">
    <source>
        <dbReference type="EMBL" id="SPT55050.1"/>
    </source>
</evidence>
<feature type="region of interest" description="Disordered" evidence="7">
    <location>
        <begin position="308"/>
        <end position="347"/>
    </location>
</feature>
<keyword evidence="3 5" id="KW-0378">Hydrolase</keyword>
<dbReference type="EMBL" id="UAPQ01000012">
    <property type="protein sequence ID" value="SPT55050.1"/>
    <property type="molecule type" value="Genomic_DNA"/>
</dbReference>
<dbReference type="PANTHER" id="PTHR43806">
    <property type="entry name" value="PEPTIDASE S8"/>
    <property type="match status" value="1"/>
</dbReference>
<feature type="domain" description="Peptidase S8/S53" evidence="8">
    <location>
        <begin position="2"/>
        <end position="282"/>
    </location>
</feature>
<dbReference type="PRINTS" id="PR00723">
    <property type="entry name" value="SUBTILISIN"/>
</dbReference>
<evidence type="ECO:0000256" key="1">
    <source>
        <dbReference type="ARBA" id="ARBA00011073"/>
    </source>
</evidence>
<feature type="active site" description="Charge relay system" evidence="5">
    <location>
        <position position="7"/>
    </location>
</feature>